<dbReference type="AlphaFoldDB" id="A0A9W8WGQ3"/>
<gene>
    <name evidence="2" type="ORF">N0V84_003837</name>
</gene>
<dbReference type="Proteomes" id="UP001140502">
    <property type="component" value="Unassembled WGS sequence"/>
</dbReference>
<evidence type="ECO:0000313" key="2">
    <source>
        <dbReference type="EMBL" id="KAJ4324558.1"/>
    </source>
</evidence>
<protein>
    <submittedName>
        <fullName evidence="2">Uncharacterized protein</fullName>
    </submittedName>
</protein>
<accession>A0A9W8WGQ3</accession>
<proteinExistence type="predicted"/>
<feature type="region of interest" description="Disordered" evidence="1">
    <location>
        <begin position="183"/>
        <end position="247"/>
    </location>
</feature>
<feature type="region of interest" description="Disordered" evidence="1">
    <location>
        <begin position="150"/>
        <end position="171"/>
    </location>
</feature>
<sequence>MCGSNSATQVCGRPVANYLEAFKAGTKPQIVFCDEIRGTILNALLDRADKAPKFAYKPNERPGFDKEITKQPEHYWPLLARCHLNHGASQVDAYNSVIQPAFRNHVKWVLRQAIDHHAFTATASGWVRTNGMTFKSDTEAGEWLHKQQRAVQDNPDGKAQMTRPKPSGGLAESHSLFLQALSSSQDSPMPSMEKLSLGDGADSPSVVARNANPMPRKPLFGADRRGTPNSQKPTSPGNTLETPKPSSWRTIYEWSNDVSAASTSPSSKREELLDTLEKLGRERQARLRQIKQISEQEAKIWKGL</sequence>
<organism evidence="2 3">
    <name type="scientific">Fusarium piperis</name>
    <dbReference type="NCBI Taxonomy" id="1435070"/>
    <lineage>
        <taxon>Eukaryota</taxon>
        <taxon>Fungi</taxon>
        <taxon>Dikarya</taxon>
        <taxon>Ascomycota</taxon>
        <taxon>Pezizomycotina</taxon>
        <taxon>Sordariomycetes</taxon>
        <taxon>Hypocreomycetidae</taxon>
        <taxon>Hypocreales</taxon>
        <taxon>Nectriaceae</taxon>
        <taxon>Fusarium</taxon>
        <taxon>Fusarium solani species complex</taxon>
    </lineage>
</organism>
<name>A0A9W8WGQ3_9HYPO</name>
<dbReference type="OrthoDB" id="5086627at2759"/>
<comment type="caution">
    <text evidence="2">The sequence shown here is derived from an EMBL/GenBank/DDBJ whole genome shotgun (WGS) entry which is preliminary data.</text>
</comment>
<evidence type="ECO:0000256" key="1">
    <source>
        <dbReference type="SAM" id="MobiDB-lite"/>
    </source>
</evidence>
<keyword evidence="3" id="KW-1185">Reference proteome</keyword>
<reference evidence="2" key="1">
    <citation type="submission" date="2022-10" db="EMBL/GenBank/DDBJ databases">
        <title>Tapping the CABI collections for fungal endophytes: first genome assemblies for Collariella, Neodidymelliopsis, Ascochyta clinopodiicola, Didymella pomorum, Didymosphaeria variabile, Neocosmospora piperis and Neocucurbitaria cava.</title>
        <authorList>
            <person name="Hill R."/>
        </authorList>
    </citation>
    <scope>NUCLEOTIDE SEQUENCE</scope>
    <source>
        <strain evidence="2">IMI 366586</strain>
    </source>
</reference>
<feature type="compositionally biased region" description="Polar residues" evidence="1">
    <location>
        <begin position="227"/>
        <end position="247"/>
    </location>
</feature>
<dbReference type="EMBL" id="JAPEUR010000058">
    <property type="protein sequence ID" value="KAJ4324558.1"/>
    <property type="molecule type" value="Genomic_DNA"/>
</dbReference>
<evidence type="ECO:0000313" key="3">
    <source>
        <dbReference type="Proteomes" id="UP001140502"/>
    </source>
</evidence>